<dbReference type="EMBL" id="CP119325">
    <property type="protein sequence ID" value="WEK31571.1"/>
    <property type="molecule type" value="Genomic_DNA"/>
</dbReference>
<evidence type="ECO:0000313" key="2">
    <source>
        <dbReference type="Proteomes" id="UP001216329"/>
    </source>
</evidence>
<dbReference type="AlphaFoldDB" id="A0AAJ5WGU4"/>
<gene>
    <name evidence="1" type="ORF">P0Y58_05070</name>
</gene>
<dbReference type="Proteomes" id="UP001216329">
    <property type="component" value="Chromosome"/>
</dbReference>
<protein>
    <submittedName>
        <fullName evidence="1">Uncharacterized protein</fullName>
    </submittedName>
</protein>
<evidence type="ECO:0000313" key="1">
    <source>
        <dbReference type="EMBL" id="WEK31571.1"/>
    </source>
</evidence>
<name>A0AAJ5WGU4_9PSED</name>
<proteinExistence type="predicted"/>
<accession>A0AAJ5WGU4</accession>
<sequence>MDGAELAALAKVCQVPPPIDWSTEERGEKFGEVAWHIVKKYELDACFTQSRPWGIQEGSHYRMRPCGFDHDRSEPDPEGLKAMRQAYREMTVLQRVMVLTLLHLYSPRKDDFYLIGGCPTNISAAKALGVLRADGSAIREWGLLVTHYAGW</sequence>
<organism evidence="1 2">
    <name type="scientific">Candidatus Pseudomonas phytovorans</name>
    <dbReference type="NCBI Taxonomy" id="3121377"/>
    <lineage>
        <taxon>Bacteria</taxon>
        <taxon>Pseudomonadati</taxon>
        <taxon>Pseudomonadota</taxon>
        <taxon>Gammaproteobacteria</taxon>
        <taxon>Pseudomonadales</taxon>
        <taxon>Pseudomonadaceae</taxon>
        <taxon>Pseudomonas</taxon>
    </lineage>
</organism>
<reference evidence="1" key="1">
    <citation type="submission" date="2023-03" db="EMBL/GenBank/DDBJ databases">
        <title>Andean soil-derived lignocellulolytic bacterial consortium as a source of novel taxa and putative plastic-active enzymes.</title>
        <authorList>
            <person name="Diaz-Garcia L."/>
            <person name="Chuvochina M."/>
            <person name="Feuerriegel G."/>
            <person name="Bunk B."/>
            <person name="Sproer C."/>
            <person name="Streit W.R."/>
            <person name="Rodriguez L.M."/>
            <person name="Overmann J."/>
            <person name="Jimenez D.J."/>
        </authorList>
    </citation>
    <scope>NUCLEOTIDE SEQUENCE</scope>
    <source>
        <strain evidence="1">MAG 876</strain>
    </source>
</reference>